<dbReference type="Pfam" id="PF10306">
    <property type="entry name" value="FLILHELTA"/>
    <property type="match status" value="1"/>
</dbReference>
<comment type="caution">
    <text evidence="2">The sequence shown here is derived from an EMBL/GenBank/DDBJ whole genome shotgun (WGS) entry which is preliminary data.</text>
</comment>
<dbReference type="EMBL" id="JABELV010000021">
    <property type="protein sequence ID" value="KAG7563055.1"/>
    <property type="molecule type" value="Genomic_DNA"/>
</dbReference>
<gene>
    <name evidence="2" type="ORF">FFLO_01487</name>
</gene>
<organism evidence="2 3">
    <name type="scientific">Filobasidium floriforme</name>
    <dbReference type="NCBI Taxonomy" id="5210"/>
    <lineage>
        <taxon>Eukaryota</taxon>
        <taxon>Fungi</taxon>
        <taxon>Dikarya</taxon>
        <taxon>Basidiomycota</taxon>
        <taxon>Agaricomycotina</taxon>
        <taxon>Tremellomycetes</taxon>
        <taxon>Filobasidiales</taxon>
        <taxon>Filobasidiaceae</taxon>
        <taxon>Filobasidium</taxon>
    </lineage>
</organism>
<feature type="transmembrane region" description="Helical" evidence="1">
    <location>
        <begin position="66"/>
        <end position="89"/>
    </location>
</feature>
<keyword evidence="1" id="KW-1133">Transmembrane helix</keyword>
<dbReference type="PANTHER" id="PTHR28002">
    <property type="entry name" value="MIOREX COMPLEX COMPONENT 11"/>
    <property type="match status" value="1"/>
</dbReference>
<protein>
    <submittedName>
        <fullName evidence="2">Uncharacterized protein</fullName>
    </submittedName>
</protein>
<dbReference type="OrthoDB" id="5580261at2759"/>
<dbReference type="AlphaFoldDB" id="A0A8K0JPG5"/>
<dbReference type="Proteomes" id="UP000812966">
    <property type="component" value="Unassembled WGS sequence"/>
</dbReference>
<accession>A0A8K0JPG5</accession>
<keyword evidence="1" id="KW-0812">Transmembrane</keyword>
<dbReference type="GO" id="GO:0005739">
    <property type="term" value="C:mitochondrion"/>
    <property type="evidence" value="ECO:0007669"/>
    <property type="project" value="TreeGrafter"/>
</dbReference>
<proteinExistence type="predicted"/>
<keyword evidence="1" id="KW-0472">Membrane</keyword>
<name>A0A8K0JPG5_9TREE</name>
<reference evidence="2" key="1">
    <citation type="submission" date="2020-04" db="EMBL/GenBank/DDBJ databases">
        <title>Analysis of mating type loci in Filobasidium floriforme.</title>
        <authorList>
            <person name="Nowrousian M."/>
        </authorList>
    </citation>
    <scope>NUCLEOTIDE SEQUENCE</scope>
    <source>
        <strain evidence="2">CBS 6242</strain>
    </source>
</reference>
<keyword evidence="3" id="KW-1185">Reference proteome</keyword>
<dbReference type="PANTHER" id="PTHR28002:SF1">
    <property type="entry name" value="MIOREX COMPLEX COMPONENT 11"/>
    <property type="match status" value="1"/>
</dbReference>
<dbReference type="InterPro" id="IPR018811">
    <property type="entry name" value="MRX11"/>
</dbReference>
<evidence type="ECO:0000313" key="3">
    <source>
        <dbReference type="Proteomes" id="UP000812966"/>
    </source>
</evidence>
<evidence type="ECO:0000256" key="1">
    <source>
        <dbReference type="SAM" id="Phobius"/>
    </source>
</evidence>
<sequence>MMLKAGLRRNVPRPALPLRLPVRSRRFVTNLPPSTPTPTPPSSRLARYIPRLSDISTKSGLPLPSLAISFAILHELTAILPLLALFFAFQAFGVGGTIIKWASRQEDGDDLGLGSYIREWLEEGQKRVDKVARRYGLFGYERGSKVVAEEDRMSSEQEALQVAAAAKQSSAAAGVASAVAAYVVVKAILPLRIAASIGFAPGFTRYALEPFRRGIWHGLLRRPRPTVVTKGKDTIV</sequence>
<evidence type="ECO:0000313" key="2">
    <source>
        <dbReference type="EMBL" id="KAG7563055.1"/>
    </source>
</evidence>